<evidence type="ECO:0000256" key="2">
    <source>
        <dbReference type="ARBA" id="ARBA00023015"/>
    </source>
</evidence>
<dbReference type="SUPFAM" id="SSF88946">
    <property type="entry name" value="Sigma2 domain of RNA polymerase sigma factors"/>
    <property type="match status" value="1"/>
</dbReference>
<dbReference type="InterPro" id="IPR007627">
    <property type="entry name" value="RNA_pol_sigma70_r2"/>
</dbReference>
<comment type="similarity">
    <text evidence="1">Belongs to the sigma-70 factor family. ECF subfamily.</text>
</comment>
<evidence type="ECO:0000259" key="6">
    <source>
        <dbReference type="Pfam" id="PF04542"/>
    </source>
</evidence>
<dbReference type="RefSeq" id="WP_379055320.1">
    <property type="nucleotide sequence ID" value="NZ_JBHTKB010000001.1"/>
</dbReference>
<dbReference type="InterPro" id="IPR039425">
    <property type="entry name" value="RNA_pol_sigma-70-like"/>
</dbReference>
<feature type="chain" id="PRO_5046439980" evidence="5">
    <location>
        <begin position="20"/>
        <end position="180"/>
    </location>
</feature>
<dbReference type="PANTHER" id="PTHR43133">
    <property type="entry name" value="RNA POLYMERASE ECF-TYPE SIGMA FACTO"/>
    <property type="match status" value="1"/>
</dbReference>
<keyword evidence="3" id="KW-0731">Sigma factor</keyword>
<dbReference type="InterPro" id="IPR013249">
    <property type="entry name" value="RNA_pol_sigma70_r4_t2"/>
</dbReference>
<evidence type="ECO:0000313" key="8">
    <source>
        <dbReference type="EMBL" id="MFD0912412.1"/>
    </source>
</evidence>
<dbReference type="Gene3D" id="1.10.1740.10">
    <property type="match status" value="1"/>
</dbReference>
<evidence type="ECO:0000256" key="5">
    <source>
        <dbReference type="SAM" id="SignalP"/>
    </source>
</evidence>
<gene>
    <name evidence="8" type="ORF">ACFQ1Z_02525</name>
</gene>
<keyword evidence="5" id="KW-0732">Signal</keyword>
<keyword evidence="2" id="KW-0805">Transcription regulation</keyword>
<dbReference type="NCBIfam" id="TIGR02937">
    <property type="entry name" value="sigma70-ECF"/>
    <property type="match status" value="1"/>
</dbReference>
<dbReference type="InterPro" id="IPR036388">
    <property type="entry name" value="WH-like_DNA-bd_sf"/>
</dbReference>
<accession>A0ABW3F4C7</accession>
<protein>
    <submittedName>
        <fullName evidence="8">Sigma-70 family RNA polymerase sigma factor</fullName>
    </submittedName>
</protein>
<feature type="domain" description="RNA polymerase sigma factor 70 region 4 type 2" evidence="7">
    <location>
        <begin position="122"/>
        <end position="174"/>
    </location>
</feature>
<dbReference type="Proteomes" id="UP001597128">
    <property type="component" value="Unassembled WGS sequence"/>
</dbReference>
<proteinExistence type="inferred from homology"/>
<dbReference type="InterPro" id="IPR014284">
    <property type="entry name" value="RNA_pol_sigma-70_dom"/>
</dbReference>
<keyword evidence="9" id="KW-1185">Reference proteome</keyword>
<dbReference type="Pfam" id="PF04542">
    <property type="entry name" value="Sigma70_r2"/>
    <property type="match status" value="1"/>
</dbReference>
<name>A0ABW3F4C7_9PROT</name>
<feature type="signal peptide" evidence="5">
    <location>
        <begin position="1"/>
        <end position="19"/>
    </location>
</feature>
<organism evidence="8 9">
    <name type="scientific">Methylophilus luteus</name>
    <dbReference type="NCBI Taxonomy" id="640108"/>
    <lineage>
        <taxon>Bacteria</taxon>
        <taxon>Pseudomonadati</taxon>
        <taxon>Pseudomonadota</taxon>
        <taxon>Betaproteobacteria</taxon>
        <taxon>Nitrosomonadales</taxon>
        <taxon>Methylophilaceae</taxon>
        <taxon>Methylophilus</taxon>
    </lineage>
</organism>
<reference evidence="9" key="1">
    <citation type="journal article" date="2019" name="Int. J. Syst. Evol. Microbiol.">
        <title>The Global Catalogue of Microorganisms (GCM) 10K type strain sequencing project: providing services to taxonomists for standard genome sequencing and annotation.</title>
        <authorList>
            <consortium name="The Broad Institute Genomics Platform"/>
            <consortium name="The Broad Institute Genome Sequencing Center for Infectious Disease"/>
            <person name="Wu L."/>
            <person name="Ma J."/>
        </authorList>
    </citation>
    <scope>NUCLEOTIDE SEQUENCE [LARGE SCALE GENOMIC DNA]</scope>
    <source>
        <strain evidence="9">CCUG 58412</strain>
    </source>
</reference>
<dbReference type="PANTHER" id="PTHR43133:SF63">
    <property type="entry name" value="RNA POLYMERASE SIGMA FACTOR FECI-RELATED"/>
    <property type="match status" value="1"/>
</dbReference>
<feature type="domain" description="RNA polymerase sigma-70 region 2" evidence="6">
    <location>
        <begin position="25"/>
        <end position="91"/>
    </location>
</feature>
<keyword evidence="4" id="KW-0804">Transcription</keyword>
<dbReference type="EMBL" id="JBHTKB010000001">
    <property type="protein sequence ID" value="MFD0912412.1"/>
    <property type="molecule type" value="Genomic_DNA"/>
</dbReference>
<evidence type="ECO:0000256" key="1">
    <source>
        <dbReference type="ARBA" id="ARBA00010641"/>
    </source>
</evidence>
<dbReference type="SUPFAM" id="SSF88659">
    <property type="entry name" value="Sigma3 and sigma4 domains of RNA polymerase sigma factors"/>
    <property type="match status" value="1"/>
</dbReference>
<dbReference type="Gene3D" id="1.10.10.10">
    <property type="entry name" value="Winged helix-like DNA-binding domain superfamily/Winged helix DNA-binding domain"/>
    <property type="match status" value="1"/>
</dbReference>
<dbReference type="InterPro" id="IPR013325">
    <property type="entry name" value="RNA_pol_sigma_r2"/>
</dbReference>
<evidence type="ECO:0000256" key="4">
    <source>
        <dbReference type="ARBA" id="ARBA00023163"/>
    </source>
</evidence>
<evidence type="ECO:0000259" key="7">
    <source>
        <dbReference type="Pfam" id="PF08281"/>
    </source>
</evidence>
<evidence type="ECO:0000313" key="9">
    <source>
        <dbReference type="Proteomes" id="UP001597128"/>
    </source>
</evidence>
<evidence type="ECO:0000256" key="3">
    <source>
        <dbReference type="ARBA" id="ARBA00023082"/>
    </source>
</evidence>
<dbReference type="InterPro" id="IPR013324">
    <property type="entry name" value="RNA_pol_sigma_r3/r4-like"/>
</dbReference>
<sequence length="180" mass="20840">MMRIIIICLLISMLTPAQSVEFDQLYLDHHAWLQGWFCKKLGGQFHADDFTQDAFVRLLLKRVEQQPFTTPRFYLLHIARGLLIDHWRRQAIEKNYLETLQQLAPEVVPSVELQAILLETLVQIDAMLAKLPVKVRSAFLSAQIDGLSYRQIAAELSVSERMVKKYMAIAMLHCLQFKQA</sequence>
<dbReference type="Pfam" id="PF08281">
    <property type="entry name" value="Sigma70_r4_2"/>
    <property type="match status" value="1"/>
</dbReference>
<comment type="caution">
    <text evidence="8">The sequence shown here is derived from an EMBL/GenBank/DDBJ whole genome shotgun (WGS) entry which is preliminary data.</text>
</comment>